<proteinExistence type="predicted"/>
<dbReference type="Proteomes" id="UP000276215">
    <property type="component" value="Unassembled WGS sequence"/>
</dbReference>
<accession>A0A3N4IYQ4</accession>
<evidence type="ECO:0000313" key="1">
    <source>
        <dbReference type="EMBL" id="RPA91006.1"/>
    </source>
</evidence>
<protein>
    <submittedName>
        <fullName evidence="1">Uncharacterized protein</fullName>
    </submittedName>
</protein>
<dbReference type="OrthoDB" id="76567at2759"/>
<gene>
    <name evidence="1" type="ORF">L873DRAFT_1820127</name>
</gene>
<feature type="non-terminal residue" evidence="1">
    <location>
        <position position="75"/>
    </location>
</feature>
<organism evidence="1 2">
    <name type="scientific">Choiromyces venosus 120613-1</name>
    <dbReference type="NCBI Taxonomy" id="1336337"/>
    <lineage>
        <taxon>Eukaryota</taxon>
        <taxon>Fungi</taxon>
        <taxon>Dikarya</taxon>
        <taxon>Ascomycota</taxon>
        <taxon>Pezizomycotina</taxon>
        <taxon>Pezizomycetes</taxon>
        <taxon>Pezizales</taxon>
        <taxon>Tuberaceae</taxon>
        <taxon>Choiromyces</taxon>
    </lineage>
</organism>
<reference evidence="1 2" key="1">
    <citation type="journal article" date="2018" name="Nat. Ecol. Evol.">
        <title>Pezizomycetes genomes reveal the molecular basis of ectomycorrhizal truffle lifestyle.</title>
        <authorList>
            <person name="Murat C."/>
            <person name="Payen T."/>
            <person name="Noel B."/>
            <person name="Kuo A."/>
            <person name="Morin E."/>
            <person name="Chen J."/>
            <person name="Kohler A."/>
            <person name="Krizsan K."/>
            <person name="Balestrini R."/>
            <person name="Da Silva C."/>
            <person name="Montanini B."/>
            <person name="Hainaut M."/>
            <person name="Levati E."/>
            <person name="Barry K.W."/>
            <person name="Belfiori B."/>
            <person name="Cichocki N."/>
            <person name="Clum A."/>
            <person name="Dockter R.B."/>
            <person name="Fauchery L."/>
            <person name="Guy J."/>
            <person name="Iotti M."/>
            <person name="Le Tacon F."/>
            <person name="Lindquist E.A."/>
            <person name="Lipzen A."/>
            <person name="Malagnac F."/>
            <person name="Mello A."/>
            <person name="Molinier V."/>
            <person name="Miyauchi S."/>
            <person name="Poulain J."/>
            <person name="Riccioni C."/>
            <person name="Rubini A."/>
            <person name="Sitrit Y."/>
            <person name="Splivallo R."/>
            <person name="Traeger S."/>
            <person name="Wang M."/>
            <person name="Zifcakova L."/>
            <person name="Wipf D."/>
            <person name="Zambonelli A."/>
            <person name="Paolocci F."/>
            <person name="Nowrousian M."/>
            <person name="Ottonello S."/>
            <person name="Baldrian P."/>
            <person name="Spatafora J.W."/>
            <person name="Henrissat B."/>
            <person name="Nagy L.G."/>
            <person name="Aury J.M."/>
            <person name="Wincker P."/>
            <person name="Grigoriev I.V."/>
            <person name="Bonfante P."/>
            <person name="Martin F.M."/>
        </authorList>
    </citation>
    <scope>NUCLEOTIDE SEQUENCE [LARGE SCALE GENOMIC DNA]</scope>
    <source>
        <strain evidence="1 2">120613-1</strain>
    </source>
</reference>
<sequence length="75" mass="8096">MESLIVRLMPGTPHDNASWSFYAFHSPEQGEGGFEPNDARASEGEWTPLVVGVGYSGSLPALQCDAQRWLENSGG</sequence>
<name>A0A3N4IYQ4_9PEZI</name>
<dbReference type="AlphaFoldDB" id="A0A3N4IYQ4"/>
<evidence type="ECO:0000313" key="2">
    <source>
        <dbReference type="Proteomes" id="UP000276215"/>
    </source>
</evidence>
<dbReference type="EMBL" id="ML120507">
    <property type="protein sequence ID" value="RPA91006.1"/>
    <property type="molecule type" value="Genomic_DNA"/>
</dbReference>
<keyword evidence="2" id="KW-1185">Reference proteome</keyword>